<gene>
    <name evidence="1" type="ORF">L2E82_49150</name>
</gene>
<proteinExistence type="predicted"/>
<name>A0ACB8YYW0_CICIN</name>
<protein>
    <submittedName>
        <fullName evidence="1">Uncharacterized protein</fullName>
    </submittedName>
</protein>
<reference evidence="2" key="1">
    <citation type="journal article" date="2022" name="Mol. Ecol. Resour.">
        <title>The genomes of chicory, endive, great burdock and yacon provide insights into Asteraceae palaeo-polyploidization history and plant inulin production.</title>
        <authorList>
            <person name="Fan W."/>
            <person name="Wang S."/>
            <person name="Wang H."/>
            <person name="Wang A."/>
            <person name="Jiang F."/>
            <person name="Liu H."/>
            <person name="Zhao H."/>
            <person name="Xu D."/>
            <person name="Zhang Y."/>
        </authorList>
    </citation>
    <scope>NUCLEOTIDE SEQUENCE [LARGE SCALE GENOMIC DNA]</scope>
    <source>
        <strain evidence="2">cv. Punajuju</strain>
    </source>
</reference>
<keyword evidence="2" id="KW-1185">Reference proteome</keyword>
<reference evidence="1 2" key="2">
    <citation type="journal article" date="2022" name="Mol. Ecol. Resour.">
        <title>The genomes of chicory, endive, great burdock and yacon provide insights into Asteraceae paleo-polyploidization history and plant inulin production.</title>
        <authorList>
            <person name="Fan W."/>
            <person name="Wang S."/>
            <person name="Wang H."/>
            <person name="Wang A."/>
            <person name="Jiang F."/>
            <person name="Liu H."/>
            <person name="Zhao H."/>
            <person name="Xu D."/>
            <person name="Zhang Y."/>
        </authorList>
    </citation>
    <scope>NUCLEOTIDE SEQUENCE [LARGE SCALE GENOMIC DNA]</scope>
    <source>
        <strain evidence="2">cv. Punajuju</strain>
        <tissue evidence="1">Leaves</tissue>
    </source>
</reference>
<evidence type="ECO:0000313" key="2">
    <source>
        <dbReference type="Proteomes" id="UP001055811"/>
    </source>
</evidence>
<organism evidence="1 2">
    <name type="scientific">Cichorium intybus</name>
    <name type="common">Chicory</name>
    <dbReference type="NCBI Taxonomy" id="13427"/>
    <lineage>
        <taxon>Eukaryota</taxon>
        <taxon>Viridiplantae</taxon>
        <taxon>Streptophyta</taxon>
        <taxon>Embryophyta</taxon>
        <taxon>Tracheophyta</taxon>
        <taxon>Spermatophyta</taxon>
        <taxon>Magnoliopsida</taxon>
        <taxon>eudicotyledons</taxon>
        <taxon>Gunneridae</taxon>
        <taxon>Pentapetalae</taxon>
        <taxon>asterids</taxon>
        <taxon>campanulids</taxon>
        <taxon>Asterales</taxon>
        <taxon>Asteraceae</taxon>
        <taxon>Cichorioideae</taxon>
        <taxon>Cichorieae</taxon>
        <taxon>Cichoriinae</taxon>
        <taxon>Cichorium</taxon>
    </lineage>
</organism>
<comment type="caution">
    <text evidence="1">The sequence shown here is derived from an EMBL/GenBank/DDBJ whole genome shotgun (WGS) entry which is preliminary data.</text>
</comment>
<dbReference type="EMBL" id="CM042017">
    <property type="protein sequence ID" value="KAI3690937.1"/>
    <property type="molecule type" value="Genomic_DNA"/>
</dbReference>
<evidence type="ECO:0000313" key="1">
    <source>
        <dbReference type="EMBL" id="KAI3690937.1"/>
    </source>
</evidence>
<dbReference type="Proteomes" id="UP001055811">
    <property type="component" value="Linkage Group LG09"/>
</dbReference>
<sequence>MSSMKDSENLKIPFGDIKVATKNFKTIIGRGGYGPVYKGELTLSGDHLTSVAVKRLPNIAESGRANEDETYLITNAGGTFGYCDPVYIKTGILTKKSDVYSFGAVLFEALCGRLCFMNVIGEQRHLVPLARRCYEEGKLNEIMDLDLKDSESVREFSEVAYQCLHDDQERRPSMDVVLQKLEKVLELLEYEEACESQKLEEALQLQIYEEALEFQKLEEALRLQEYEEACELRLLEEALGLQKLVETLQLLEFDDALEMQELMEALELYKLGDMLNLEGIGEMAMSNGLGNFWEMGVCGCNMQSST</sequence>
<accession>A0ACB8YYW0</accession>